<comment type="pathway">
    <text evidence="9">Isoprenoid biosynthesis; isopentenyl diphosphate biosynthesis via DXP pathway; isopentenyl diphosphate from 1-deoxy-D-xylulose 5-phosphate: step 3/6.</text>
</comment>
<evidence type="ECO:0000256" key="5">
    <source>
        <dbReference type="ARBA" id="ARBA00022741"/>
    </source>
</evidence>
<dbReference type="Pfam" id="PF00288">
    <property type="entry name" value="GHMP_kinases_N"/>
    <property type="match status" value="1"/>
</dbReference>
<reference evidence="13" key="1">
    <citation type="submission" date="2019-09" db="EMBL/GenBank/DDBJ databases">
        <title>Mumia zhuanghuii sp. nov. isolated from the intestinal contents of plateau pika (Ochotona curzoniae) in the Qinghai-Tibet plateau of China.</title>
        <authorList>
            <person name="Tian Z."/>
        </authorList>
    </citation>
    <scope>NUCLEOTIDE SEQUENCE [LARGE SCALE GENOMIC DNA]</scope>
    <source>
        <strain evidence="13">DSM 25564</strain>
    </source>
</reference>
<dbReference type="GO" id="GO:0050515">
    <property type="term" value="F:4-(cytidine 5'-diphospho)-2-C-methyl-D-erythritol kinase activity"/>
    <property type="evidence" value="ECO:0007669"/>
    <property type="project" value="UniProtKB-UniRule"/>
</dbReference>
<evidence type="ECO:0000256" key="2">
    <source>
        <dbReference type="ARBA" id="ARBA00012052"/>
    </source>
</evidence>
<name>A0A5J5ITA1_9MICO</name>
<protein>
    <recommendedName>
        <fullName evidence="3 9">4-diphosphocytidyl-2-C-methyl-D-erythritol kinase</fullName>
        <shortName evidence="9">CMK</shortName>
        <ecNumber evidence="2 9">2.7.1.148</ecNumber>
    </recommendedName>
    <alternativeName>
        <fullName evidence="8 9">4-(cytidine-5'-diphospho)-2-C-methyl-D-erythritol kinase</fullName>
    </alternativeName>
</protein>
<dbReference type="GO" id="GO:0016114">
    <property type="term" value="P:terpenoid biosynthetic process"/>
    <property type="evidence" value="ECO:0007669"/>
    <property type="project" value="UniProtKB-UniRule"/>
</dbReference>
<sequence length="313" mass="32248">MSLGVVPERVRVRAPGKINLFLEVGAVHDDGYHDVATVYQAVSLYEEVVASLDDEFSVRVVDETGRPVAGVPDDDRNLALRAARMVAREIGYLGGVHLDIRKAVPVAGGMGGGSADAAAALVACDALWGAGLTSLALHEMAARLGADVPFALLGGSAVGTGRGDRLSPALARARFDWVLVSRTTGLSTPAVYDELDRLRAASRLDIAPEPGVPEVDPTVLAALRSGAVDTLASGLRNDLQDAACSLEPRLRDVLDAAAGAGAVAGIVSGSGPTVALLAADADSARRLEHDLGAAGHRARHVYGPVPGAKVMHR</sequence>
<dbReference type="Pfam" id="PF08544">
    <property type="entry name" value="GHMP_kinases_C"/>
    <property type="match status" value="1"/>
</dbReference>
<evidence type="ECO:0000256" key="9">
    <source>
        <dbReference type="HAMAP-Rule" id="MF_00061"/>
    </source>
</evidence>
<evidence type="ECO:0000313" key="13">
    <source>
        <dbReference type="Proteomes" id="UP000327039"/>
    </source>
</evidence>
<dbReference type="Gene3D" id="3.30.70.890">
    <property type="entry name" value="GHMP kinase, C-terminal domain"/>
    <property type="match status" value="1"/>
</dbReference>
<dbReference type="AlphaFoldDB" id="A0A5J5ITA1"/>
<comment type="caution">
    <text evidence="12">The sequence shown here is derived from an EMBL/GenBank/DDBJ whole genome shotgun (WGS) entry which is preliminary data.</text>
</comment>
<keyword evidence="4 9" id="KW-0808">Transferase</keyword>
<keyword evidence="7 9" id="KW-0067">ATP-binding</keyword>
<dbReference type="InterPro" id="IPR014721">
    <property type="entry name" value="Ribsml_uS5_D2-typ_fold_subgr"/>
</dbReference>
<dbReference type="GO" id="GO:0019288">
    <property type="term" value="P:isopentenyl diphosphate biosynthetic process, methylerythritol 4-phosphate pathway"/>
    <property type="evidence" value="ECO:0007669"/>
    <property type="project" value="UniProtKB-UniRule"/>
</dbReference>
<keyword evidence="5 9" id="KW-0547">Nucleotide-binding</keyword>
<dbReference type="EMBL" id="VYRZ01000002">
    <property type="protein sequence ID" value="KAA9086587.1"/>
    <property type="molecule type" value="Genomic_DNA"/>
</dbReference>
<dbReference type="InterPro" id="IPR013750">
    <property type="entry name" value="GHMP_kinase_C_dom"/>
</dbReference>
<feature type="active site" evidence="9">
    <location>
        <position position="147"/>
    </location>
</feature>
<dbReference type="NCBIfam" id="TIGR00154">
    <property type="entry name" value="ispE"/>
    <property type="match status" value="1"/>
</dbReference>
<evidence type="ECO:0000259" key="10">
    <source>
        <dbReference type="Pfam" id="PF00288"/>
    </source>
</evidence>
<keyword evidence="6 9" id="KW-0418">Kinase</keyword>
<dbReference type="InterPro" id="IPR004424">
    <property type="entry name" value="IspE"/>
</dbReference>
<gene>
    <name evidence="9" type="primary">ispE</name>
    <name evidence="12" type="ORF">F6B42_06090</name>
</gene>
<evidence type="ECO:0000256" key="6">
    <source>
        <dbReference type="ARBA" id="ARBA00022777"/>
    </source>
</evidence>
<comment type="function">
    <text evidence="9">Catalyzes the phosphorylation of the position 2 hydroxy group of 4-diphosphocytidyl-2C-methyl-D-erythritol.</text>
</comment>
<dbReference type="InterPro" id="IPR006204">
    <property type="entry name" value="GHMP_kinase_N_dom"/>
</dbReference>
<dbReference type="OrthoDB" id="3173073at2"/>
<dbReference type="SUPFAM" id="SSF55060">
    <property type="entry name" value="GHMP Kinase, C-terminal domain"/>
    <property type="match status" value="1"/>
</dbReference>
<dbReference type="InterPro" id="IPR036554">
    <property type="entry name" value="GHMP_kinase_C_sf"/>
</dbReference>
<evidence type="ECO:0000256" key="8">
    <source>
        <dbReference type="ARBA" id="ARBA00032554"/>
    </source>
</evidence>
<feature type="active site" evidence="9">
    <location>
        <position position="17"/>
    </location>
</feature>
<comment type="catalytic activity">
    <reaction evidence="9">
        <text>4-CDP-2-C-methyl-D-erythritol + ATP = 4-CDP-2-C-methyl-D-erythritol 2-phosphate + ADP + H(+)</text>
        <dbReference type="Rhea" id="RHEA:18437"/>
        <dbReference type="ChEBI" id="CHEBI:15378"/>
        <dbReference type="ChEBI" id="CHEBI:30616"/>
        <dbReference type="ChEBI" id="CHEBI:57823"/>
        <dbReference type="ChEBI" id="CHEBI:57919"/>
        <dbReference type="ChEBI" id="CHEBI:456216"/>
        <dbReference type="EC" id="2.7.1.148"/>
    </reaction>
</comment>
<accession>A0A5J5ITA1</accession>
<evidence type="ECO:0000256" key="1">
    <source>
        <dbReference type="ARBA" id="ARBA00009684"/>
    </source>
</evidence>
<dbReference type="SUPFAM" id="SSF54211">
    <property type="entry name" value="Ribosomal protein S5 domain 2-like"/>
    <property type="match status" value="1"/>
</dbReference>
<dbReference type="PANTHER" id="PTHR43527:SF2">
    <property type="entry name" value="4-DIPHOSPHOCYTIDYL-2-C-METHYL-D-ERYTHRITOL KINASE, CHLOROPLASTIC"/>
    <property type="match status" value="1"/>
</dbReference>
<feature type="domain" description="GHMP kinase N-terminal" evidence="10">
    <location>
        <begin position="77"/>
        <end position="155"/>
    </location>
</feature>
<dbReference type="RefSeq" id="WP_150418760.1">
    <property type="nucleotide sequence ID" value="NZ_VYRZ01000002.1"/>
</dbReference>
<keyword evidence="13" id="KW-1185">Reference proteome</keyword>
<proteinExistence type="inferred from homology"/>
<dbReference type="NCBIfam" id="NF002870">
    <property type="entry name" value="PRK03188.1"/>
    <property type="match status" value="1"/>
</dbReference>
<keyword evidence="9" id="KW-0414">Isoprene biosynthesis</keyword>
<evidence type="ECO:0000259" key="11">
    <source>
        <dbReference type="Pfam" id="PF08544"/>
    </source>
</evidence>
<dbReference type="EC" id="2.7.1.148" evidence="2 9"/>
<dbReference type="Proteomes" id="UP000327039">
    <property type="component" value="Unassembled WGS sequence"/>
</dbReference>
<dbReference type="HAMAP" id="MF_00061">
    <property type="entry name" value="IspE"/>
    <property type="match status" value="1"/>
</dbReference>
<evidence type="ECO:0000256" key="7">
    <source>
        <dbReference type="ARBA" id="ARBA00022840"/>
    </source>
</evidence>
<evidence type="ECO:0000313" key="12">
    <source>
        <dbReference type="EMBL" id="KAA9086587.1"/>
    </source>
</evidence>
<dbReference type="InterPro" id="IPR020568">
    <property type="entry name" value="Ribosomal_Su5_D2-typ_SF"/>
</dbReference>
<dbReference type="UniPathway" id="UPA00056">
    <property type="reaction ID" value="UER00094"/>
</dbReference>
<dbReference type="PANTHER" id="PTHR43527">
    <property type="entry name" value="4-DIPHOSPHOCYTIDYL-2-C-METHYL-D-ERYTHRITOL KINASE, CHLOROPLASTIC"/>
    <property type="match status" value="1"/>
</dbReference>
<comment type="similarity">
    <text evidence="1 9">Belongs to the GHMP kinase family. IspE subfamily.</text>
</comment>
<evidence type="ECO:0000256" key="3">
    <source>
        <dbReference type="ARBA" id="ARBA00017473"/>
    </source>
</evidence>
<dbReference type="Gene3D" id="3.30.230.10">
    <property type="match status" value="1"/>
</dbReference>
<evidence type="ECO:0000256" key="4">
    <source>
        <dbReference type="ARBA" id="ARBA00022679"/>
    </source>
</evidence>
<organism evidence="12 13">
    <name type="scientific">Microbacterium radiodurans</name>
    <dbReference type="NCBI Taxonomy" id="661398"/>
    <lineage>
        <taxon>Bacteria</taxon>
        <taxon>Bacillati</taxon>
        <taxon>Actinomycetota</taxon>
        <taxon>Actinomycetes</taxon>
        <taxon>Micrococcales</taxon>
        <taxon>Microbacteriaceae</taxon>
        <taxon>Microbacterium</taxon>
    </lineage>
</organism>
<feature type="binding site" evidence="9">
    <location>
        <begin position="105"/>
        <end position="115"/>
    </location>
    <ligand>
        <name>ATP</name>
        <dbReference type="ChEBI" id="CHEBI:30616"/>
    </ligand>
</feature>
<feature type="domain" description="GHMP kinase C-terminal" evidence="11">
    <location>
        <begin position="220"/>
        <end position="295"/>
    </location>
</feature>
<dbReference type="GO" id="GO:0005524">
    <property type="term" value="F:ATP binding"/>
    <property type="evidence" value="ECO:0007669"/>
    <property type="project" value="UniProtKB-UniRule"/>
</dbReference>
<dbReference type="PIRSF" id="PIRSF010376">
    <property type="entry name" value="IspE"/>
    <property type="match status" value="1"/>
</dbReference>